<accession>A0AA36GS57</accession>
<gene>
    <name evidence="1" type="ORF">CYNAS_LOCUS9117</name>
</gene>
<name>A0AA36GS57_CYLNA</name>
<evidence type="ECO:0000313" key="2">
    <source>
        <dbReference type="Proteomes" id="UP001176961"/>
    </source>
</evidence>
<protein>
    <submittedName>
        <fullName evidence="1">Uncharacterized protein</fullName>
    </submittedName>
</protein>
<dbReference type="AlphaFoldDB" id="A0AA36GS57"/>
<reference evidence="1" key="1">
    <citation type="submission" date="2023-07" db="EMBL/GenBank/DDBJ databases">
        <authorList>
            <consortium name="CYATHOMIX"/>
        </authorList>
    </citation>
    <scope>NUCLEOTIDE SEQUENCE</scope>
    <source>
        <strain evidence="1">N/A</strain>
    </source>
</reference>
<proteinExistence type="predicted"/>
<organism evidence="1 2">
    <name type="scientific">Cylicocyclus nassatus</name>
    <name type="common">Nematode worm</name>
    <dbReference type="NCBI Taxonomy" id="53992"/>
    <lineage>
        <taxon>Eukaryota</taxon>
        <taxon>Metazoa</taxon>
        <taxon>Ecdysozoa</taxon>
        <taxon>Nematoda</taxon>
        <taxon>Chromadorea</taxon>
        <taxon>Rhabditida</taxon>
        <taxon>Rhabditina</taxon>
        <taxon>Rhabditomorpha</taxon>
        <taxon>Strongyloidea</taxon>
        <taxon>Strongylidae</taxon>
        <taxon>Cylicocyclus</taxon>
    </lineage>
</organism>
<dbReference type="Proteomes" id="UP001176961">
    <property type="component" value="Unassembled WGS sequence"/>
</dbReference>
<sequence>MWKDPRNYYKDRIVAHHKDLNQRVSCYETKIIASRVRRAVRPFGDKLIEALPMWEIIPSMSWVILCHLFELLSTFVW</sequence>
<comment type="caution">
    <text evidence="1">The sequence shown here is derived from an EMBL/GenBank/DDBJ whole genome shotgun (WGS) entry which is preliminary data.</text>
</comment>
<keyword evidence="2" id="KW-1185">Reference proteome</keyword>
<evidence type="ECO:0000313" key="1">
    <source>
        <dbReference type="EMBL" id="CAJ0597134.1"/>
    </source>
</evidence>
<dbReference type="EMBL" id="CATQJL010000223">
    <property type="protein sequence ID" value="CAJ0597134.1"/>
    <property type="molecule type" value="Genomic_DNA"/>
</dbReference>